<dbReference type="Pfam" id="PF00122">
    <property type="entry name" value="E1-E2_ATPase"/>
    <property type="match status" value="1"/>
</dbReference>
<dbReference type="PRINTS" id="PR00942">
    <property type="entry name" value="CUATPASEI"/>
</dbReference>
<gene>
    <name evidence="20" type="ORF">OV079_02010</name>
</gene>
<dbReference type="NCBIfam" id="TIGR01525">
    <property type="entry name" value="ATPase-IB_hvy"/>
    <property type="match status" value="1"/>
</dbReference>
<dbReference type="GO" id="GO:0005524">
    <property type="term" value="F:ATP binding"/>
    <property type="evidence" value="ECO:0007669"/>
    <property type="project" value="UniProtKB-UniRule"/>
</dbReference>
<accession>A0A9X3EJH7</accession>
<keyword evidence="12" id="KW-0460">Magnesium</keyword>
<dbReference type="GO" id="GO:0055070">
    <property type="term" value="P:copper ion homeostasis"/>
    <property type="evidence" value="ECO:0007669"/>
    <property type="project" value="TreeGrafter"/>
</dbReference>
<dbReference type="SUPFAM" id="SSF81653">
    <property type="entry name" value="Calcium ATPase, transduction domain A"/>
    <property type="match status" value="1"/>
</dbReference>
<dbReference type="PROSITE" id="PS00154">
    <property type="entry name" value="ATPASE_E1_E2"/>
    <property type="match status" value="1"/>
</dbReference>
<dbReference type="InterPro" id="IPR023298">
    <property type="entry name" value="ATPase_P-typ_TM_dom_sf"/>
</dbReference>
<proteinExistence type="inferred from homology"/>
<reference evidence="20" key="1">
    <citation type="submission" date="2022-11" db="EMBL/GenBank/DDBJ databases">
        <title>Minimal conservation of predation-associated metabolite biosynthetic gene clusters underscores biosynthetic potential of Myxococcota including descriptions for ten novel species: Archangium lansinium sp. nov., Myxococcus landrumus sp. nov., Nannocystis bai.</title>
        <authorList>
            <person name="Ahearne A."/>
            <person name="Stevens C."/>
            <person name="Phillips K."/>
        </authorList>
    </citation>
    <scope>NUCLEOTIDE SEQUENCE</scope>
    <source>
        <strain evidence="20">Na p29</strain>
    </source>
</reference>
<evidence type="ECO:0000256" key="3">
    <source>
        <dbReference type="ARBA" id="ARBA00012517"/>
    </source>
</evidence>
<dbReference type="Gene3D" id="3.30.70.100">
    <property type="match status" value="2"/>
</dbReference>
<dbReference type="GO" id="GO:0005507">
    <property type="term" value="F:copper ion binding"/>
    <property type="evidence" value="ECO:0007669"/>
    <property type="project" value="InterPro"/>
</dbReference>
<dbReference type="FunFam" id="3.30.70.100:FF:000005">
    <property type="entry name" value="Copper-exporting P-type ATPase A"/>
    <property type="match status" value="2"/>
</dbReference>
<evidence type="ECO:0000256" key="1">
    <source>
        <dbReference type="ARBA" id="ARBA00004651"/>
    </source>
</evidence>
<dbReference type="SUPFAM" id="SSF56784">
    <property type="entry name" value="HAD-like"/>
    <property type="match status" value="1"/>
</dbReference>
<sequence length="842" mass="86942">MPSTDVTARTATPEDAASRVDLPIQGMTCASCVSRVERALKAVPGVEEAHVNLVTGRASVTFDPSTATPAALTRAVEDAGYEVPRAATASTTSVELPIAGMTCANCVRRIEKALRAVPGVTEATVNLVTQRATVQFAPDTTSPRALVEAITQAGYSVPNFAAAPAARSEAATRAEALEQSEQREQRGLRRDFILAATLTVPLLVVAMSHGAIPGTAGAFGRWLQFGLATPVVFGPGGRFLRLAWKALRHGAADMNTLVSIGTLAAWVYSTVALTLPGLFPHAEHGVLPHLYFEAAAAIISFVLLGKLLETRARRRLSDAVRGLVALVPKTARRLVGDREDDVPVESLVPGDHVLVRPGERIPSDGVIVRGVSAVDESMLTGESIPVDKTKDAPVFGGTLNQSGALVVRVTHTGGETALARIARAVEQAQGSRAPIARLADVVSSYFVPIVLGIAGVALLAWLAVDPSAAGFAAALERFVAVLVIACPCALGLATPAAVAVGTGRGAELGILVKGGAALEAASRVDTVLLDKTGTLTEGKPELTDVVPAPGWSAAELLARVAAVERESEHPVARAIVEGAQQRGVRAAQASDFRMEPGFGIAGSVDGRVVLVGTSAWLGRSGVDAASLEAEAERLAGRGRTPSFVAVDGALAGLVAVADRPTAGARQAVASLRDMGIAVAMVTGDRRSTAAAIAAELGIDRVIAEVRPEDKAQVVADERARGRVVAMVGDGVNDAPALAGAHVGVAVGTGTDIALAAADIALLKGGISSLPVALRLARRTLRTIRQNLFWAFVYNVIGIPIAAGALYLWTGWLLSPVLASAAMSLSSVSVLTNSLRLRRFTAA</sequence>
<organism evidence="20 21">
    <name type="scientific">Nannocystis pusilla</name>
    <dbReference type="NCBI Taxonomy" id="889268"/>
    <lineage>
        <taxon>Bacteria</taxon>
        <taxon>Pseudomonadati</taxon>
        <taxon>Myxococcota</taxon>
        <taxon>Polyangia</taxon>
        <taxon>Nannocystales</taxon>
        <taxon>Nannocystaceae</taxon>
        <taxon>Nannocystis</taxon>
    </lineage>
</organism>
<dbReference type="PANTHER" id="PTHR43520">
    <property type="entry name" value="ATP7, ISOFORM B"/>
    <property type="match status" value="1"/>
</dbReference>
<dbReference type="InterPro" id="IPR023214">
    <property type="entry name" value="HAD_sf"/>
</dbReference>
<keyword evidence="14 18" id="KW-1133">Transmembrane helix</keyword>
<dbReference type="GO" id="GO:0140581">
    <property type="term" value="F:P-type monovalent copper transporter activity"/>
    <property type="evidence" value="ECO:0007669"/>
    <property type="project" value="UniProtKB-EC"/>
</dbReference>
<dbReference type="SFLD" id="SFLDF00027">
    <property type="entry name" value="p-type_atpase"/>
    <property type="match status" value="1"/>
</dbReference>
<dbReference type="SUPFAM" id="SSF81665">
    <property type="entry name" value="Calcium ATPase, transmembrane domain M"/>
    <property type="match status" value="1"/>
</dbReference>
<evidence type="ECO:0000256" key="11">
    <source>
        <dbReference type="ARBA" id="ARBA00022840"/>
    </source>
</evidence>
<dbReference type="NCBIfam" id="TIGR01494">
    <property type="entry name" value="ATPase_P-type"/>
    <property type="match status" value="1"/>
</dbReference>
<evidence type="ECO:0000256" key="13">
    <source>
        <dbReference type="ARBA" id="ARBA00022967"/>
    </source>
</evidence>
<evidence type="ECO:0000256" key="2">
    <source>
        <dbReference type="ARBA" id="ARBA00006024"/>
    </source>
</evidence>
<feature type="transmembrane region" description="Helical" evidence="18">
    <location>
        <begin position="256"/>
        <end position="278"/>
    </location>
</feature>
<keyword evidence="15" id="KW-0186">Copper</keyword>
<feature type="transmembrane region" description="Helical" evidence="18">
    <location>
        <begin position="442"/>
        <end position="463"/>
    </location>
</feature>
<dbReference type="GO" id="GO:0043682">
    <property type="term" value="F:P-type divalent copper transporter activity"/>
    <property type="evidence" value="ECO:0007669"/>
    <property type="project" value="TreeGrafter"/>
</dbReference>
<dbReference type="SFLD" id="SFLDS00003">
    <property type="entry name" value="Haloacid_Dehalogenase"/>
    <property type="match status" value="1"/>
</dbReference>
<keyword evidence="6 18" id="KW-0812">Transmembrane</keyword>
<evidence type="ECO:0000256" key="6">
    <source>
        <dbReference type="ARBA" id="ARBA00022692"/>
    </source>
</evidence>
<dbReference type="GO" id="GO:0016887">
    <property type="term" value="F:ATP hydrolysis activity"/>
    <property type="evidence" value="ECO:0007669"/>
    <property type="project" value="InterPro"/>
</dbReference>
<evidence type="ECO:0000256" key="15">
    <source>
        <dbReference type="ARBA" id="ARBA00023008"/>
    </source>
</evidence>
<dbReference type="NCBIfam" id="TIGR01511">
    <property type="entry name" value="ATPase-IB1_Cu"/>
    <property type="match status" value="1"/>
</dbReference>
<evidence type="ECO:0000256" key="8">
    <source>
        <dbReference type="ARBA" id="ARBA00022737"/>
    </source>
</evidence>
<name>A0A9X3EJH7_9BACT</name>
<dbReference type="InterPro" id="IPR006122">
    <property type="entry name" value="HMA_Cu_ion-bd"/>
</dbReference>
<feature type="domain" description="HMA" evidence="19">
    <location>
        <begin position="18"/>
        <end position="84"/>
    </location>
</feature>
<dbReference type="Pfam" id="PF00403">
    <property type="entry name" value="HMA"/>
    <property type="match status" value="2"/>
</dbReference>
<evidence type="ECO:0000256" key="17">
    <source>
        <dbReference type="ARBA" id="ARBA00023136"/>
    </source>
</evidence>
<comment type="subcellular location">
    <subcellularLocation>
        <location evidence="1">Cell membrane</location>
        <topology evidence="1">Multi-pass membrane protein</topology>
    </subcellularLocation>
</comment>
<dbReference type="EC" id="7.2.2.8" evidence="3"/>
<evidence type="ECO:0000256" key="18">
    <source>
        <dbReference type="RuleBase" id="RU362081"/>
    </source>
</evidence>
<dbReference type="InterPro" id="IPR036412">
    <property type="entry name" value="HAD-like_sf"/>
</dbReference>
<feature type="transmembrane region" description="Helical" evidence="18">
    <location>
        <begin position="290"/>
        <end position="308"/>
    </location>
</feature>
<feature type="transmembrane region" description="Helical" evidence="18">
    <location>
        <begin position="224"/>
        <end position="244"/>
    </location>
</feature>
<evidence type="ECO:0000256" key="10">
    <source>
        <dbReference type="ARBA" id="ARBA00022796"/>
    </source>
</evidence>
<keyword evidence="5 18" id="KW-1003">Cell membrane</keyword>
<dbReference type="InterPro" id="IPR059000">
    <property type="entry name" value="ATPase_P-type_domA"/>
</dbReference>
<feature type="transmembrane region" description="Helical" evidence="18">
    <location>
        <begin position="192"/>
        <end position="212"/>
    </location>
</feature>
<keyword evidence="13" id="KW-1278">Translocase</keyword>
<evidence type="ECO:0000256" key="9">
    <source>
        <dbReference type="ARBA" id="ARBA00022741"/>
    </source>
</evidence>
<keyword evidence="7 18" id="KW-0479">Metal-binding</keyword>
<dbReference type="NCBIfam" id="TIGR00003">
    <property type="entry name" value="copper ion binding protein"/>
    <property type="match status" value="2"/>
</dbReference>
<dbReference type="InterPro" id="IPR036163">
    <property type="entry name" value="HMA_dom_sf"/>
</dbReference>
<keyword evidence="10" id="KW-0187">Copper transport</keyword>
<dbReference type="FunFam" id="2.70.150.10:FF:000020">
    <property type="entry name" value="Copper-exporting P-type ATPase A"/>
    <property type="match status" value="1"/>
</dbReference>
<feature type="transmembrane region" description="Helical" evidence="18">
    <location>
        <begin position="787"/>
        <end position="806"/>
    </location>
</feature>
<dbReference type="PANTHER" id="PTHR43520:SF8">
    <property type="entry name" value="P-TYPE CU(+) TRANSPORTER"/>
    <property type="match status" value="1"/>
</dbReference>
<evidence type="ECO:0000256" key="4">
    <source>
        <dbReference type="ARBA" id="ARBA00022448"/>
    </source>
</evidence>
<evidence type="ECO:0000256" key="12">
    <source>
        <dbReference type="ARBA" id="ARBA00022842"/>
    </source>
</evidence>
<dbReference type="PROSITE" id="PS01047">
    <property type="entry name" value="HMA_1"/>
    <property type="match status" value="2"/>
</dbReference>
<dbReference type="InterPro" id="IPR044492">
    <property type="entry name" value="P_typ_ATPase_HD_dom"/>
</dbReference>
<dbReference type="CDD" id="cd00371">
    <property type="entry name" value="HMA"/>
    <property type="match status" value="2"/>
</dbReference>
<dbReference type="AlphaFoldDB" id="A0A9X3EJH7"/>
<evidence type="ECO:0000256" key="7">
    <source>
        <dbReference type="ARBA" id="ARBA00022723"/>
    </source>
</evidence>
<dbReference type="InterPro" id="IPR023299">
    <property type="entry name" value="ATPase_P-typ_cyto_dom_N"/>
</dbReference>
<feature type="domain" description="HMA" evidence="19">
    <location>
        <begin position="92"/>
        <end position="158"/>
    </location>
</feature>
<dbReference type="EMBL" id="JAPNKE010000002">
    <property type="protein sequence ID" value="MCY1004359.1"/>
    <property type="molecule type" value="Genomic_DNA"/>
</dbReference>
<comment type="caution">
    <text evidence="20">The sequence shown here is derived from an EMBL/GenBank/DDBJ whole genome shotgun (WGS) entry which is preliminary data.</text>
</comment>
<feature type="transmembrane region" description="Helical" evidence="18">
    <location>
        <begin position="812"/>
        <end position="830"/>
    </location>
</feature>
<feature type="transmembrane region" description="Helical" evidence="18">
    <location>
        <begin position="478"/>
        <end position="500"/>
    </location>
</feature>
<dbReference type="GO" id="GO:0060003">
    <property type="term" value="P:copper ion export"/>
    <property type="evidence" value="ECO:0007669"/>
    <property type="project" value="UniProtKB-ARBA"/>
</dbReference>
<comment type="similarity">
    <text evidence="2 18">Belongs to the cation transport ATPase (P-type) (TC 3.A.3) family. Type IB subfamily.</text>
</comment>
<dbReference type="PROSITE" id="PS50846">
    <property type="entry name" value="HMA_2"/>
    <property type="match status" value="2"/>
</dbReference>
<dbReference type="InterPro" id="IPR001757">
    <property type="entry name" value="P_typ_ATPase"/>
</dbReference>
<keyword evidence="11 18" id="KW-0067">ATP-binding</keyword>
<evidence type="ECO:0000256" key="16">
    <source>
        <dbReference type="ARBA" id="ARBA00023065"/>
    </source>
</evidence>
<dbReference type="InterPro" id="IPR018303">
    <property type="entry name" value="ATPase_P-typ_P_site"/>
</dbReference>
<keyword evidence="16" id="KW-0406">Ion transport</keyword>
<keyword evidence="17 18" id="KW-0472">Membrane</keyword>
<evidence type="ECO:0000256" key="14">
    <source>
        <dbReference type="ARBA" id="ARBA00022989"/>
    </source>
</evidence>
<dbReference type="SFLD" id="SFLDG00002">
    <property type="entry name" value="C1.7:_P-type_atpase_like"/>
    <property type="match status" value="1"/>
</dbReference>
<dbReference type="Gene3D" id="3.40.1110.10">
    <property type="entry name" value="Calcium-transporting ATPase, cytoplasmic domain N"/>
    <property type="match status" value="1"/>
</dbReference>
<evidence type="ECO:0000256" key="5">
    <source>
        <dbReference type="ARBA" id="ARBA00022475"/>
    </source>
</evidence>
<keyword evidence="4" id="KW-0813">Transport</keyword>
<evidence type="ECO:0000313" key="20">
    <source>
        <dbReference type="EMBL" id="MCY1004359.1"/>
    </source>
</evidence>
<protein>
    <recommendedName>
        <fullName evidence="3">P-type Cu(+) transporter</fullName>
        <ecNumber evidence="3">7.2.2.8</ecNumber>
    </recommendedName>
</protein>
<keyword evidence="21" id="KW-1185">Reference proteome</keyword>
<dbReference type="Gene3D" id="2.70.150.10">
    <property type="entry name" value="Calcium-transporting ATPase, cytoplasmic transduction domain A"/>
    <property type="match status" value="1"/>
</dbReference>
<dbReference type="InterPro" id="IPR027256">
    <property type="entry name" value="P-typ_ATPase_IB"/>
</dbReference>
<dbReference type="CDD" id="cd02094">
    <property type="entry name" value="P-type_ATPase_Cu-like"/>
    <property type="match status" value="1"/>
</dbReference>
<dbReference type="Pfam" id="PF00702">
    <property type="entry name" value="Hydrolase"/>
    <property type="match status" value="1"/>
</dbReference>
<evidence type="ECO:0000259" key="19">
    <source>
        <dbReference type="PROSITE" id="PS50846"/>
    </source>
</evidence>
<dbReference type="InterPro" id="IPR006121">
    <property type="entry name" value="HMA_dom"/>
</dbReference>
<dbReference type="PRINTS" id="PR00119">
    <property type="entry name" value="CATATPASE"/>
</dbReference>
<keyword evidence="8" id="KW-0677">Repeat</keyword>
<evidence type="ECO:0000313" key="21">
    <source>
        <dbReference type="Proteomes" id="UP001150924"/>
    </source>
</evidence>
<dbReference type="Proteomes" id="UP001150924">
    <property type="component" value="Unassembled WGS sequence"/>
</dbReference>
<dbReference type="InterPro" id="IPR017969">
    <property type="entry name" value="Heavy-metal-associated_CS"/>
</dbReference>
<dbReference type="Gene3D" id="3.40.50.1000">
    <property type="entry name" value="HAD superfamily/HAD-like"/>
    <property type="match status" value="1"/>
</dbReference>
<dbReference type="InterPro" id="IPR008250">
    <property type="entry name" value="ATPase_P-typ_transduc_dom_A_sf"/>
</dbReference>
<keyword evidence="9 18" id="KW-0547">Nucleotide-binding</keyword>
<dbReference type="RefSeq" id="WP_267765900.1">
    <property type="nucleotide sequence ID" value="NZ_JAPNKE010000002.1"/>
</dbReference>
<dbReference type="GO" id="GO:0005886">
    <property type="term" value="C:plasma membrane"/>
    <property type="evidence" value="ECO:0007669"/>
    <property type="project" value="UniProtKB-SubCell"/>
</dbReference>
<dbReference type="SUPFAM" id="SSF55008">
    <property type="entry name" value="HMA, heavy metal-associated domain"/>
    <property type="match status" value="2"/>
</dbReference>